<keyword evidence="1" id="KW-0472">Membrane</keyword>
<dbReference type="PANTHER" id="PTHR16212:SF4">
    <property type="entry name" value="FOCADHESIN"/>
    <property type="match status" value="1"/>
</dbReference>
<dbReference type="AlphaFoldDB" id="A0A7J0H7K6"/>
<dbReference type="InterPro" id="IPR045163">
    <property type="entry name" value="Focadhesin/RST1"/>
</dbReference>
<feature type="transmembrane region" description="Helical" evidence="1">
    <location>
        <begin position="288"/>
        <end position="308"/>
    </location>
</feature>
<comment type="caution">
    <text evidence="2">The sequence shown here is derived from an EMBL/GenBank/DDBJ whole genome shotgun (WGS) entry which is preliminary data.</text>
</comment>
<evidence type="ECO:0000256" key="1">
    <source>
        <dbReference type="SAM" id="Phobius"/>
    </source>
</evidence>
<dbReference type="PANTHER" id="PTHR16212">
    <property type="entry name" value="FOCADHESIN FAMILY MEMBER"/>
    <property type="match status" value="1"/>
</dbReference>
<evidence type="ECO:0000313" key="2">
    <source>
        <dbReference type="EMBL" id="GFZ19039.1"/>
    </source>
</evidence>
<keyword evidence="1" id="KW-0812">Transmembrane</keyword>
<dbReference type="GO" id="GO:0060147">
    <property type="term" value="P:regulation of post-transcriptional gene silencing"/>
    <property type="evidence" value="ECO:0007669"/>
    <property type="project" value="InterPro"/>
</dbReference>
<gene>
    <name evidence="2" type="ORF">Acr_27g0007780</name>
</gene>
<evidence type="ECO:0000313" key="3">
    <source>
        <dbReference type="Proteomes" id="UP000585474"/>
    </source>
</evidence>
<dbReference type="EMBL" id="BJWL01000027">
    <property type="protein sequence ID" value="GFZ19039.1"/>
    <property type="molecule type" value="Genomic_DNA"/>
</dbReference>
<feature type="transmembrane region" description="Helical" evidence="1">
    <location>
        <begin position="314"/>
        <end position="337"/>
    </location>
</feature>
<organism evidence="2 3">
    <name type="scientific">Actinidia rufa</name>
    <dbReference type="NCBI Taxonomy" id="165716"/>
    <lineage>
        <taxon>Eukaryota</taxon>
        <taxon>Viridiplantae</taxon>
        <taxon>Streptophyta</taxon>
        <taxon>Embryophyta</taxon>
        <taxon>Tracheophyta</taxon>
        <taxon>Spermatophyta</taxon>
        <taxon>Magnoliopsida</taxon>
        <taxon>eudicotyledons</taxon>
        <taxon>Gunneridae</taxon>
        <taxon>Pentapetalae</taxon>
        <taxon>asterids</taxon>
        <taxon>Ericales</taxon>
        <taxon>Actinidiaceae</taxon>
        <taxon>Actinidia</taxon>
    </lineage>
</organism>
<sequence>MQTGTFWHVYTVAAVLRCLSQAPRLPALDWGTIIRRCMKYEGQVAELLPSELALKRGTLREECLQLSLAHASQFNQLLSFLDEISDLSRFKTLELNLQSWILCHLAELIKVFSGSRLENLFDDVAKFLSSLDSDGVRNVEQKSLLRVSCWTGLYLCVNETPLDAQEYTSKMENCIEVLFSSLPLLQSIACQGMEESYSVEWSEAIRCLAKTRQSWLFNLLQVSKENLVGRRCIVSSCGLHVFFLLYRPHSMMLVPISLEPRSCPFSMRCSVVFAKPPSFLLHRPLSSALPWLHLWGRIVLLVVVLDVVGVITPVLVLFLIMAVLIPVVAAVDGGVVLDGVLIGTRRIPLLIVVGISMVVQLLINLLFLRTSVSIAYVATHIPWVDSSASNHMIDTTSVLSVVFTIGRIWDVLIEVVAALQHFEGSIKRQWLLDVVEISCVTSYPSTALQFLGLLCGSSSKYMPLLIVDQHMVLSDLPVTLSSLLSDSSWEVVAEPVASLFASEKQLKLANLVVP</sequence>
<name>A0A7J0H7K6_9ERIC</name>
<feature type="transmembrane region" description="Helical" evidence="1">
    <location>
        <begin position="349"/>
        <end position="378"/>
    </location>
</feature>
<keyword evidence="3" id="KW-1185">Reference proteome</keyword>
<protein>
    <submittedName>
        <fullName evidence="2">ARM repeat superfamily protein</fullName>
    </submittedName>
</protein>
<keyword evidence="1" id="KW-1133">Transmembrane helix</keyword>
<proteinExistence type="predicted"/>
<dbReference type="OrthoDB" id="6125419at2759"/>
<reference evidence="2 3" key="1">
    <citation type="submission" date="2019-07" db="EMBL/GenBank/DDBJ databases">
        <title>De Novo Assembly of kiwifruit Actinidia rufa.</title>
        <authorList>
            <person name="Sugita-Konishi S."/>
            <person name="Sato K."/>
            <person name="Mori E."/>
            <person name="Abe Y."/>
            <person name="Kisaki G."/>
            <person name="Hamano K."/>
            <person name="Suezawa K."/>
            <person name="Otani M."/>
            <person name="Fukuda T."/>
            <person name="Manabe T."/>
            <person name="Gomi K."/>
            <person name="Tabuchi M."/>
            <person name="Akimitsu K."/>
            <person name="Kataoka I."/>
        </authorList>
    </citation>
    <scope>NUCLEOTIDE SEQUENCE [LARGE SCALE GENOMIC DNA]</scope>
    <source>
        <strain evidence="3">cv. Fuchu</strain>
    </source>
</reference>
<dbReference type="Proteomes" id="UP000585474">
    <property type="component" value="Unassembled WGS sequence"/>
</dbReference>
<accession>A0A7J0H7K6</accession>